<name>A0A6N4XEX9_9FLAO</name>
<protein>
    <submittedName>
        <fullName evidence="1">Uncharacterized protein</fullName>
    </submittedName>
</protein>
<sequence length="32" mass="3735">MKLKLIKNETDYNNALERLEVIFEAKPGTAVW</sequence>
<dbReference type="AlphaFoldDB" id="A0A6N4XEX9"/>
<dbReference type="Proteomes" id="UP000445144">
    <property type="component" value="Unassembled WGS sequence"/>
</dbReference>
<accession>A0A6N4XEX9</accession>
<keyword evidence="2" id="KW-1185">Reference proteome</keyword>
<evidence type="ECO:0000313" key="1">
    <source>
        <dbReference type="EMBL" id="CAA7197206.1"/>
    </source>
</evidence>
<gene>
    <name evidence="1" type="ORF">CHRY9293_03260</name>
</gene>
<proteinExistence type="predicted"/>
<evidence type="ECO:0000313" key="2">
    <source>
        <dbReference type="Proteomes" id="UP000445144"/>
    </source>
</evidence>
<organism evidence="1 2">
    <name type="scientific">Chryseobacterium potabilaquae</name>
    <dbReference type="NCBI Taxonomy" id="2675057"/>
    <lineage>
        <taxon>Bacteria</taxon>
        <taxon>Pseudomonadati</taxon>
        <taxon>Bacteroidota</taxon>
        <taxon>Flavobacteriia</taxon>
        <taxon>Flavobacteriales</taxon>
        <taxon>Weeksellaceae</taxon>
        <taxon>Chryseobacterium group</taxon>
        <taxon>Chryseobacterium</taxon>
    </lineage>
</organism>
<reference evidence="1 2" key="1">
    <citation type="submission" date="2020-01" db="EMBL/GenBank/DDBJ databases">
        <authorList>
            <person name="Rodrigo-Torres L."/>
            <person name="Arahal R. D."/>
            <person name="Lucena T."/>
        </authorList>
    </citation>
    <scope>NUCLEOTIDE SEQUENCE [LARGE SCALE GENOMIC DNA]</scope>
    <source>
        <strain evidence="1 2">CECT 9293</strain>
    </source>
</reference>
<dbReference type="EMBL" id="CACVBR010000043">
    <property type="protein sequence ID" value="CAA7197206.1"/>
    <property type="molecule type" value="Genomic_DNA"/>
</dbReference>